<evidence type="ECO:0000313" key="1">
    <source>
        <dbReference type="EMBL" id="KAF9993503.1"/>
    </source>
</evidence>
<dbReference type="EMBL" id="JAAAID010004309">
    <property type="protein sequence ID" value="KAF9993503.1"/>
    <property type="molecule type" value="Genomic_DNA"/>
</dbReference>
<proteinExistence type="predicted"/>
<reference evidence="1" key="1">
    <citation type="journal article" date="2020" name="Fungal Divers.">
        <title>Resolving the Mortierellaceae phylogeny through synthesis of multi-gene phylogenetics and phylogenomics.</title>
        <authorList>
            <person name="Vandepol N."/>
            <person name="Liber J."/>
            <person name="Desiro A."/>
            <person name="Na H."/>
            <person name="Kennedy M."/>
            <person name="Barry K."/>
            <person name="Grigoriev I.V."/>
            <person name="Miller A.N."/>
            <person name="O'Donnell K."/>
            <person name="Stajich J.E."/>
            <person name="Bonito G."/>
        </authorList>
    </citation>
    <scope>NUCLEOTIDE SEQUENCE</scope>
    <source>
        <strain evidence="1">NRRL 2769</strain>
    </source>
</reference>
<dbReference type="AlphaFoldDB" id="A0A9P6MDC5"/>
<protein>
    <submittedName>
        <fullName evidence="1">Uncharacterized protein</fullName>
    </submittedName>
</protein>
<name>A0A9P6MDC5_9FUNG</name>
<dbReference type="Proteomes" id="UP000703661">
    <property type="component" value="Unassembled WGS sequence"/>
</dbReference>
<gene>
    <name evidence="1" type="ORF">BGZ80_008119</name>
</gene>
<comment type="caution">
    <text evidence="1">The sequence shown here is derived from an EMBL/GenBank/DDBJ whole genome shotgun (WGS) entry which is preliminary data.</text>
</comment>
<keyword evidence="2" id="KW-1185">Reference proteome</keyword>
<feature type="non-terminal residue" evidence="1">
    <location>
        <position position="102"/>
    </location>
</feature>
<accession>A0A9P6MDC5</accession>
<organism evidence="1 2">
    <name type="scientific">Entomortierella chlamydospora</name>
    <dbReference type="NCBI Taxonomy" id="101097"/>
    <lineage>
        <taxon>Eukaryota</taxon>
        <taxon>Fungi</taxon>
        <taxon>Fungi incertae sedis</taxon>
        <taxon>Mucoromycota</taxon>
        <taxon>Mortierellomycotina</taxon>
        <taxon>Mortierellomycetes</taxon>
        <taxon>Mortierellales</taxon>
        <taxon>Mortierellaceae</taxon>
        <taxon>Entomortierella</taxon>
    </lineage>
</organism>
<feature type="non-terminal residue" evidence="1">
    <location>
        <position position="1"/>
    </location>
</feature>
<evidence type="ECO:0000313" key="2">
    <source>
        <dbReference type="Proteomes" id="UP000703661"/>
    </source>
</evidence>
<sequence>NGKPHAKKPTPVPWICPAMEGHCEGLSSRGSTQSLLLDEGTFDRSPDLQKPMAALYRGTTPRCLIAEWSEYFQSLRTIARHIIHKFVEYLESQATERIWKQR</sequence>